<keyword evidence="1" id="KW-1133">Transmembrane helix</keyword>
<dbReference type="Proteomes" id="UP000646484">
    <property type="component" value="Unassembled WGS sequence"/>
</dbReference>
<feature type="transmembrane region" description="Helical" evidence="1">
    <location>
        <begin position="399"/>
        <end position="416"/>
    </location>
</feature>
<keyword evidence="1" id="KW-0812">Transmembrane</keyword>
<organism evidence="2 3">
    <name type="scientific">Butyricimonas hominis</name>
    <dbReference type="NCBI Taxonomy" id="2763032"/>
    <lineage>
        <taxon>Bacteria</taxon>
        <taxon>Pseudomonadati</taxon>
        <taxon>Bacteroidota</taxon>
        <taxon>Bacteroidia</taxon>
        <taxon>Bacteroidales</taxon>
        <taxon>Odoribacteraceae</taxon>
        <taxon>Butyricimonas</taxon>
    </lineage>
</organism>
<name>A0ABR7D392_9BACT</name>
<evidence type="ECO:0000313" key="2">
    <source>
        <dbReference type="EMBL" id="MBC5622413.1"/>
    </source>
</evidence>
<protein>
    <submittedName>
        <fullName evidence="2">Uncharacterized protein</fullName>
    </submittedName>
</protein>
<feature type="transmembrane region" description="Helical" evidence="1">
    <location>
        <begin position="233"/>
        <end position="252"/>
    </location>
</feature>
<keyword evidence="1" id="KW-0472">Membrane</keyword>
<sequence>MEIIRKLSVQSSKRGFFGNNILLLNINKMGALFFCFYLFISMNSPVLRLFAIPVYYISIALIVLLSLILYLNRKFVFTRQRYFFFFTLLFLVFHFSFPTWSGYWMIKTLLAFIPLFFVIFWDNEIYYLTFGYFRKMMIFFSICSIVVTVLLLFLPYNALPYVELEPLSAAHLNTNMVYRIYGIIVSYDMIIFNIGGLNFLRTAGPLSEPGHLGVFLGLTLCIEMLLYKKRTPILIICGCMTFSTAFYVILMIQELYNIFINRQFRWKLCLCFMLALSLLFILIDSSVIESIWDYAIGRNLNEEDILDNRTNSMALFLWSKFLHSSSLRLFVGHGTFFLETNKDLVLADYREFLYDSGFYGLLLLIIIFFGIFVKVKVQYIILFAPVILLIFLHRSWMFWYPYVYILPIIAFGAYTYKSNIGNQKL</sequence>
<feature type="transmembrane region" description="Helical" evidence="1">
    <location>
        <begin position="136"/>
        <end position="156"/>
    </location>
</feature>
<feature type="transmembrane region" description="Helical" evidence="1">
    <location>
        <begin position="209"/>
        <end position="227"/>
    </location>
</feature>
<feature type="transmembrane region" description="Helical" evidence="1">
    <location>
        <begin position="176"/>
        <end position="197"/>
    </location>
</feature>
<evidence type="ECO:0000313" key="3">
    <source>
        <dbReference type="Proteomes" id="UP000646484"/>
    </source>
</evidence>
<evidence type="ECO:0000256" key="1">
    <source>
        <dbReference type="SAM" id="Phobius"/>
    </source>
</evidence>
<feature type="transmembrane region" description="Helical" evidence="1">
    <location>
        <begin position="46"/>
        <end position="70"/>
    </location>
</feature>
<dbReference type="RefSeq" id="WP_186977078.1">
    <property type="nucleotide sequence ID" value="NZ_JACOOH010000006.1"/>
</dbReference>
<feature type="transmembrane region" description="Helical" evidence="1">
    <location>
        <begin position="82"/>
        <end position="103"/>
    </location>
</feature>
<gene>
    <name evidence="2" type="ORF">H8S64_15035</name>
</gene>
<comment type="caution">
    <text evidence="2">The sequence shown here is derived from an EMBL/GenBank/DDBJ whole genome shotgun (WGS) entry which is preliminary data.</text>
</comment>
<accession>A0ABR7D392</accession>
<feature type="transmembrane region" description="Helical" evidence="1">
    <location>
        <begin position="264"/>
        <end position="283"/>
    </location>
</feature>
<feature type="transmembrane region" description="Helical" evidence="1">
    <location>
        <begin position="352"/>
        <end position="372"/>
    </location>
</feature>
<dbReference type="EMBL" id="JACOOH010000006">
    <property type="protein sequence ID" value="MBC5622413.1"/>
    <property type="molecule type" value="Genomic_DNA"/>
</dbReference>
<feature type="transmembrane region" description="Helical" evidence="1">
    <location>
        <begin position="109"/>
        <end position="129"/>
    </location>
</feature>
<keyword evidence="3" id="KW-1185">Reference proteome</keyword>
<feature type="transmembrane region" description="Helical" evidence="1">
    <location>
        <begin position="377"/>
        <end position="393"/>
    </location>
</feature>
<reference evidence="2 3" key="1">
    <citation type="submission" date="2020-08" db="EMBL/GenBank/DDBJ databases">
        <title>Genome public.</title>
        <authorList>
            <person name="Liu C."/>
            <person name="Sun Q."/>
        </authorList>
    </citation>
    <scope>NUCLEOTIDE SEQUENCE [LARGE SCALE GENOMIC DNA]</scope>
    <source>
        <strain evidence="2 3">NSJ-56</strain>
    </source>
</reference>
<feature type="transmembrane region" description="Helical" evidence="1">
    <location>
        <begin position="21"/>
        <end position="40"/>
    </location>
</feature>
<proteinExistence type="predicted"/>